<dbReference type="InterPro" id="IPR038765">
    <property type="entry name" value="Papain-like_cys_pep_sf"/>
</dbReference>
<reference evidence="3 4" key="1">
    <citation type="submission" date="2016-10" db="EMBL/GenBank/DDBJ databases">
        <title>Reductive evolution of mitochondrial metabolism and differential evolution of invasion-related proteins in Cryptosporidium.</title>
        <authorList>
            <person name="Liu S."/>
            <person name="Roellig D.M."/>
            <person name="Guo Y."/>
            <person name="Li N."/>
            <person name="Frace M.A."/>
            <person name="Tang K."/>
            <person name="Zhang L."/>
            <person name="Feng Y."/>
            <person name="Xiao L."/>
        </authorList>
    </citation>
    <scope>NUCLEOTIDE SEQUENCE [LARGE SCALE GENOMIC DNA]</scope>
    <source>
        <strain evidence="3">30847</strain>
    </source>
</reference>
<dbReference type="RefSeq" id="XP_067067058.1">
    <property type="nucleotide sequence ID" value="XM_067211438.1"/>
</dbReference>
<dbReference type="EMBL" id="LRBS01000111">
    <property type="protein sequence ID" value="OII72671.1"/>
    <property type="molecule type" value="Genomic_DNA"/>
</dbReference>
<dbReference type="SUPFAM" id="SSF54001">
    <property type="entry name" value="Cysteine proteinases"/>
    <property type="match status" value="1"/>
</dbReference>
<evidence type="ECO:0000313" key="4">
    <source>
        <dbReference type="Proteomes" id="UP000186804"/>
    </source>
</evidence>
<keyword evidence="3" id="KW-0378">Hydrolase</keyword>
<feature type="domain" description="OTU" evidence="2">
    <location>
        <begin position="55"/>
        <end position="178"/>
    </location>
</feature>
<dbReference type="PANTHER" id="PTHR12419">
    <property type="entry name" value="OTU DOMAIN CONTAINING PROTEIN"/>
    <property type="match status" value="1"/>
</dbReference>
<keyword evidence="3" id="KW-0645">Protease</keyword>
<dbReference type="GO" id="GO:0006508">
    <property type="term" value="P:proteolysis"/>
    <property type="evidence" value="ECO:0007669"/>
    <property type="project" value="UniProtKB-KW"/>
</dbReference>
<comment type="caution">
    <text evidence="3">The sequence shown here is derived from an EMBL/GenBank/DDBJ whole genome shotgun (WGS) entry which is preliminary data.</text>
</comment>
<protein>
    <submittedName>
        <fullName evidence="3">OTU-like cysteine protease family protein</fullName>
    </submittedName>
</protein>
<dbReference type="Proteomes" id="UP000186804">
    <property type="component" value="Unassembled WGS sequence"/>
</dbReference>
<dbReference type="Pfam" id="PF02338">
    <property type="entry name" value="OTU"/>
    <property type="match status" value="1"/>
</dbReference>
<dbReference type="Gene3D" id="3.90.70.80">
    <property type="match status" value="1"/>
</dbReference>
<dbReference type="GeneID" id="92365384"/>
<dbReference type="InterPro" id="IPR003323">
    <property type="entry name" value="OTU_dom"/>
</dbReference>
<feature type="compositionally biased region" description="Basic residues" evidence="1">
    <location>
        <begin position="15"/>
        <end position="31"/>
    </location>
</feature>
<dbReference type="VEuPathDB" id="CryptoDB:cand_011990"/>
<proteinExistence type="predicted"/>
<evidence type="ECO:0000256" key="1">
    <source>
        <dbReference type="SAM" id="MobiDB-lite"/>
    </source>
</evidence>
<dbReference type="AlphaFoldDB" id="A0A1J4MF96"/>
<gene>
    <name evidence="3" type="ORF">cand_011990</name>
</gene>
<sequence length="243" mass="28203">MGGRRNKKECENRNNKKKHKKDQSIKNQKKYKSLNNEDELDDFHSLNKALFKCNLSIYRINSDGNCLFRAFSHQHCNDEELHELYRIKAVKYMENHSDQFISYIDDKEDFETYCTNMLNNGKWGGHLELHSLSKAFNVNIVIYQLGQNPLIIANFPPFYRCIQLSYHNNEHFNSVIPINSTEPSTINNLVKLGILNENTSQYINTCNIVVESIESNPECNSDSDYSCNSSQSLNNKFKSLEIG</sequence>
<dbReference type="PROSITE" id="PS50802">
    <property type="entry name" value="OTU"/>
    <property type="match status" value="1"/>
</dbReference>
<dbReference type="InterPro" id="IPR050704">
    <property type="entry name" value="Peptidase_C85-like"/>
</dbReference>
<dbReference type="CDD" id="cd22771">
    <property type="entry name" value="OTU_plant_OTU7-like"/>
    <property type="match status" value="1"/>
</dbReference>
<dbReference type="OrthoDB" id="415023at2759"/>
<keyword evidence="4" id="KW-1185">Reference proteome</keyword>
<dbReference type="GO" id="GO:0004843">
    <property type="term" value="F:cysteine-type deubiquitinase activity"/>
    <property type="evidence" value="ECO:0007669"/>
    <property type="project" value="TreeGrafter"/>
</dbReference>
<accession>A0A1J4MF96</accession>
<organism evidence="3 4">
    <name type="scientific">Cryptosporidium andersoni</name>
    <dbReference type="NCBI Taxonomy" id="117008"/>
    <lineage>
        <taxon>Eukaryota</taxon>
        <taxon>Sar</taxon>
        <taxon>Alveolata</taxon>
        <taxon>Apicomplexa</taxon>
        <taxon>Conoidasida</taxon>
        <taxon>Coccidia</taxon>
        <taxon>Eucoccidiorida</taxon>
        <taxon>Eimeriorina</taxon>
        <taxon>Cryptosporidiidae</taxon>
        <taxon>Cryptosporidium</taxon>
    </lineage>
</organism>
<name>A0A1J4MF96_9CRYT</name>
<dbReference type="GO" id="GO:0016579">
    <property type="term" value="P:protein deubiquitination"/>
    <property type="evidence" value="ECO:0007669"/>
    <property type="project" value="TreeGrafter"/>
</dbReference>
<evidence type="ECO:0000259" key="2">
    <source>
        <dbReference type="PROSITE" id="PS50802"/>
    </source>
</evidence>
<evidence type="ECO:0000313" key="3">
    <source>
        <dbReference type="EMBL" id="OII72671.1"/>
    </source>
</evidence>
<feature type="region of interest" description="Disordered" evidence="1">
    <location>
        <begin position="1"/>
        <end position="31"/>
    </location>
</feature>